<comment type="function">
    <text evidence="19">Involved in autophagy. Regulates early events but also late events of autophagosome formation through direct interaction with Atg16L1. Required for the formation of the autophagosome-like double-membrane structure that surrounds the Salmonella-containing vacuole (SCV) during S.typhimurium infection and subsequent xenophagy. Involved in repair of DNA damage caused by ionizing radiation, which subsequently improves cell survival by decreasing apoptosis. Inhibits PTK2/FAK1 and PTK2B/PYK2 kinase activity, affecting their downstream signaling pathways. Plays a role as a modulator of TGF-beta-signaling by restricting substrate specificity of RNF111. Functions as a DNA-binding transcription factor. Is a potent regulator of the RB1 pathway through induction of RB1 expression. Plays a crucial role in muscular differentiation. Plays an indispensable role in fetal hematopoiesis and in the regulation of neuronal homeostasis.</text>
</comment>
<evidence type="ECO:0000256" key="17">
    <source>
        <dbReference type="ARBA" id="ARBA00023242"/>
    </source>
</evidence>
<proteinExistence type="predicted"/>
<feature type="coiled-coil region" evidence="23">
    <location>
        <begin position="710"/>
        <end position="762"/>
    </location>
</feature>
<evidence type="ECO:0000256" key="5">
    <source>
        <dbReference type="ARBA" id="ARBA00022490"/>
    </source>
</evidence>
<evidence type="ECO:0000256" key="12">
    <source>
        <dbReference type="ARBA" id="ARBA00023015"/>
    </source>
</evidence>
<feature type="region of interest" description="Disordered" evidence="24">
    <location>
        <begin position="496"/>
        <end position="525"/>
    </location>
</feature>
<dbReference type="InterPro" id="IPR013681">
    <property type="entry name" value="Myelin_TF"/>
</dbReference>
<evidence type="ECO:0000256" key="8">
    <source>
        <dbReference type="ARBA" id="ARBA00022737"/>
    </source>
</evidence>
<feature type="region of interest" description="Disordered" evidence="24">
    <location>
        <begin position="1633"/>
        <end position="1671"/>
    </location>
</feature>
<keyword evidence="28" id="KW-1185">Reference proteome</keyword>
<feature type="compositionally biased region" description="Basic and acidic residues" evidence="24">
    <location>
        <begin position="1638"/>
        <end position="1648"/>
    </location>
</feature>
<evidence type="ECO:0000259" key="26">
    <source>
        <dbReference type="Pfam" id="PF10377"/>
    </source>
</evidence>
<feature type="domain" description="Autophagy-related protein 11 C-terminal" evidence="26">
    <location>
        <begin position="1303"/>
        <end position="1366"/>
    </location>
</feature>
<dbReference type="GO" id="GO:0060090">
    <property type="term" value="F:molecular adaptor activity"/>
    <property type="evidence" value="ECO:0007669"/>
    <property type="project" value="TreeGrafter"/>
</dbReference>
<evidence type="ECO:0000256" key="20">
    <source>
        <dbReference type="ARBA" id="ARBA00069790"/>
    </source>
</evidence>
<dbReference type="InterPro" id="IPR040040">
    <property type="entry name" value="ATG11"/>
</dbReference>
<dbReference type="GO" id="GO:0003677">
    <property type="term" value="F:DNA binding"/>
    <property type="evidence" value="ECO:0007669"/>
    <property type="project" value="UniProtKB-KW"/>
</dbReference>
<keyword evidence="5" id="KW-0963">Cytoplasm</keyword>
<evidence type="ECO:0000259" key="25">
    <source>
        <dbReference type="Pfam" id="PF08474"/>
    </source>
</evidence>
<dbReference type="GO" id="GO:0061709">
    <property type="term" value="P:reticulophagy"/>
    <property type="evidence" value="ECO:0007669"/>
    <property type="project" value="TreeGrafter"/>
</dbReference>
<evidence type="ECO:0000313" key="28">
    <source>
        <dbReference type="Proteomes" id="UP001166674"/>
    </source>
</evidence>
<dbReference type="Pfam" id="PF10377">
    <property type="entry name" value="ATG11"/>
    <property type="match status" value="1"/>
</dbReference>
<dbReference type="Gene3D" id="4.10.320.30">
    <property type="match status" value="3"/>
</dbReference>
<dbReference type="GO" id="GO:0006355">
    <property type="term" value="P:regulation of DNA-templated transcription"/>
    <property type="evidence" value="ECO:0007669"/>
    <property type="project" value="InterPro"/>
</dbReference>
<dbReference type="InterPro" id="IPR002515">
    <property type="entry name" value="Znf_C2H2C"/>
</dbReference>
<keyword evidence="7" id="KW-0479">Metal-binding</keyword>
<dbReference type="GO" id="GO:0005634">
    <property type="term" value="C:nucleus"/>
    <property type="evidence" value="ECO:0007669"/>
    <property type="project" value="UniProtKB-SubCell"/>
</dbReference>
<feature type="coiled-coil region" evidence="23">
    <location>
        <begin position="1218"/>
        <end position="1245"/>
    </location>
</feature>
<sequence>VADLKHAIQSKYKIAIQHQVLVVNGGECMAADRRVCTYSAGTDTNPIFLFNKEMILCDRAPAIPKTTFSTENDMEIKVEESLMMPAVFHTVASRTQLAVEMYEVAKKLCSFCEGLVHDEHLQHQGWAAIMANLEDCSNSYQKLLFKFESIYSNYLQSIEDIKLKLTHLGTAVSVMAKIPLLECLTRHSYRECLGRLDSLNENEGSEKAEMKRSTELVLSPDMPRTTNTSLLTSFHKSVEHVAPDTTDDESGKEIRESCQSTVQQDETSVDTKDGDLPFFNVSLLDWINVQDRPNDVESLVRKCFDSMSRLDPKIIRPFIVECHQTIAKLDNQNMKAIKGLEDRLYALDQMIASCGRLVNEQKELAQGFLANQMRAENLKDASVLPDLCLSHANQLMIMLQNHRKLLDIKQKCTTAKQELANNLHVRLKWCCFVMLHADQDGEKLQALLRLVIELLERVKIVEALSTVPQMYCLAVVEVVRRKMFIKHYREASVSQASPQSASSPRIESATGIATTTSSRTPPPLTVQDPLCPAVCPLEELSPDSIDAHTFDFETIPHPNIEQTIHQVSLDLDSLAESPESDFMSAVNEFVIEENLSSPNPISDPQSPEMMVESLYSSVINAIDSRRMQGTNTCGKEVFGDHASLNVQLEKCRVVAQDSHCSIQTIKEDLCHFRTFVQKEQCDFSNSLKCTALEIRNIIEKVKCSLEITLKEKHQKELQSLKSEYEGKLDALIKESEENENKIKKLKGDLLCLEEVLQNKDNEFALVKHEKEAVICLQNEKDQKLLEMENIMHTQNCEIRELKQSREVVLEDLKKLHVENDEKIQLLREELQCLEQSHLKELEDTLHVRHTQEFEKVITDHQVSLEKLKEENQQRIVQIQESHAMIIQEKEQQLQELKLKVSDLSDMRCKLEVELALKEAETDEIKIMLEESRTQQKETLKSLLEQETENLRTEISKLNQKIQDNNENYQVGLAELRTLMTIEKDQCISELISRHEEESNILKAELAKVTSLHHQAFEIEKNLKEQIVELQSKLDSELSALEKQKDEKITQQEEKYEAIIQNLEKDKERLVMSHEQDREQLIQKLNCEKEEAIQAALKEFKLEREVVEKELLEKVKQLENQIAQSPAVDSTREDSSSLVAELQEKLQVEKAKFLEQLEEQEKRKNEEMQNVRTSLIAEQQTNFNTVLTREKLRKENIINDLSDKLKTTMQQQERDKDLIESLSEDRARLLEEKKKLEEEVSKLRSSSFVPSAYVTTAPELYGACAPELPGETERSAMETTDEGRVDSAMETSMMSVQENIPMLSEEKQRIMLLERTLQLKEEENKRLNQRLVGDLVLIILDERHDNYVLFTVSPTLYFLHSESLPALDLKPGEGELRIQEGEVLRDLDQHRAAGLSGCPIAAAEKLAMSQDKNQLDSSQTGPCPDQAHRTSLVKQIEFNFRSQAITSPRATVSKEQEKFGKVPFDYASFDAQVFGKRPLVQTGQGRKTPPFPESKHFSNPVKFPNRLPSAGAHTQSVSRASSYSYGQCSEDTHIAAAAAILNLSTRCREAADILSNKPQSLHAKGAEIEVDENGTLDLSMKKNRILDKAAPLTSSNTTIPTPSSSPFKTSSILVNAAFYQALCDQEGWDTPINYSKTHGKTEEEKEKDPVNSLENLEEKKFPGEVSIPSPKPKLHARDLKKELITCPTPGCDGSGHVTGNYASHRSVSGCPLADKTLKSLMAANSQELNLSGCPRARKGGVKMTPTKEEKEDPELKCPVIGCDGQGHISGKYTSHRTASGCPLAAKRQKENPLNGAPLSWKLNKQELPHCPLPGCNGLGHVNNVFVTHRSLSGCPLNAQAIKKGKVSEELMTIKLKATGGIEGDEEIRHLDEEIKELNESNLKIEADMMKLQTQITSMETNLKTIEEENKLIEQNNESLLKELAGLSQALISSLADIQLPQMGPISEQNFEAYVNTLTDMYSNLERDYSPECKALLESIKQAVKGIHV</sequence>
<evidence type="ECO:0000256" key="2">
    <source>
        <dbReference type="ARBA" id="ARBA00004329"/>
    </source>
</evidence>
<dbReference type="Gene3D" id="3.10.20.90">
    <property type="entry name" value="Phosphatidylinositol 3-kinase Catalytic Subunit, Chain A, domain 1"/>
    <property type="match status" value="1"/>
</dbReference>
<evidence type="ECO:0000256" key="9">
    <source>
        <dbReference type="ARBA" id="ARBA00022771"/>
    </source>
</evidence>
<dbReference type="InterPro" id="IPR019460">
    <property type="entry name" value="Atg11_C"/>
</dbReference>
<keyword evidence="16" id="KW-0458">Lysosome</keyword>
<dbReference type="GO" id="GO:0034517">
    <property type="term" value="P:ribophagy"/>
    <property type="evidence" value="ECO:0007669"/>
    <property type="project" value="TreeGrafter"/>
</dbReference>
<dbReference type="GO" id="GO:0000045">
    <property type="term" value="P:autophagosome assembly"/>
    <property type="evidence" value="ECO:0007669"/>
    <property type="project" value="InterPro"/>
</dbReference>
<keyword evidence="6" id="KW-0597">Phosphoprotein</keyword>
<comment type="subcellular location">
    <subcellularLocation>
        <location evidence="4">Cytoplasm</location>
        <location evidence="4">Cytosol</location>
    </subcellularLocation>
    <subcellularLocation>
        <location evidence="3">Lysosome</location>
    </subcellularLocation>
    <subcellularLocation>
        <location evidence="1">Nucleus</location>
    </subcellularLocation>
    <subcellularLocation>
        <location evidence="2">Preautophagosomal structure</location>
    </subcellularLocation>
</comment>
<dbReference type="GO" id="GO:0000422">
    <property type="term" value="P:autophagy of mitochondrion"/>
    <property type="evidence" value="ECO:0007669"/>
    <property type="project" value="TreeGrafter"/>
</dbReference>
<dbReference type="GO" id="GO:0061723">
    <property type="term" value="P:glycophagy"/>
    <property type="evidence" value="ECO:0007669"/>
    <property type="project" value="TreeGrafter"/>
</dbReference>
<dbReference type="SUPFAM" id="SSF103637">
    <property type="entry name" value="CCHHC domain"/>
    <property type="match status" value="3"/>
</dbReference>
<feature type="region of interest" description="Disordered" evidence="24">
    <location>
        <begin position="1478"/>
        <end position="1499"/>
    </location>
</feature>
<dbReference type="PANTHER" id="PTHR13222">
    <property type="entry name" value="RB1-INDUCIBLE COILED-COIL"/>
    <property type="match status" value="1"/>
</dbReference>
<feature type="non-terminal residue" evidence="27">
    <location>
        <position position="1"/>
    </location>
</feature>
<organism evidence="27 28">
    <name type="scientific">Sciurus carolinensis</name>
    <name type="common">Eastern gray squirrel</name>
    <dbReference type="NCBI Taxonomy" id="30640"/>
    <lineage>
        <taxon>Eukaryota</taxon>
        <taxon>Metazoa</taxon>
        <taxon>Chordata</taxon>
        <taxon>Craniata</taxon>
        <taxon>Vertebrata</taxon>
        <taxon>Euteleostomi</taxon>
        <taxon>Mammalia</taxon>
        <taxon>Eutheria</taxon>
        <taxon>Euarchontoglires</taxon>
        <taxon>Glires</taxon>
        <taxon>Rodentia</taxon>
        <taxon>Sciuromorpha</taxon>
        <taxon>Sciuridae</taxon>
        <taxon>Sciurinae</taxon>
        <taxon>Sciurini</taxon>
        <taxon>Sciurus</taxon>
    </lineage>
</organism>
<dbReference type="PANTHER" id="PTHR13222:SF1">
    <property type="entry name" value="RB1-INDUCIBLE COILED-COIL PROTEIN 1"/>
    <property type="match status" value="1"/>
</dbReference>
<protein>
    <recommendedName>
        <fullName evidence="20">RB1-inducible coiled-coil protein 1</fullName>
    </recommendedName>
    <alternativeName>
        <fullName evidence="21">FAK family kinase-interacting protein of 200 kDa</fullName>
    </alternativeName>
</protein>
<evidence type="ECO:0000256" key="23">
    <source>
        <dbReference type="SAM" id="Coils"/>
    </source>
</evidence>
<evidence type="ECO:0000256" key="13">
    <source>
        <dbReference type="ARBA" id="ARBA00023054"/>
    </source>
</evidence>
<feature type="coiled-coil region" evidence="23">
    <location>
        <begin position="991"/>
        <end position="1173"/>
    </location>
</feature>
<evidence type="ECO:0000256" key="15">
    <source>
        <dbReference type="ARBA" id="ARBA00023163"/>
    </source>
</evidence>
<evidence type="ECO:0000256" key="10">
    <source>
        <dbReference type="ARBA" id="ARBA00022833"/>
    </source>
</evidence>
<keyword evidence="13 23" id="KW-0175">Coiled coil</keyword>
<dbReference type="GO" id="GO:0008285">
    <property type="term" value="P:negative regulation of cell population proliferation"/>
    <property type="evidence" value="ECO:0007669"/>
    <property type="project" value="UniProtKB-ARBA"/>
</dbReference>
<dbReference type="Pfam" id="PF01530">
    <property type="entry name" value="zf-C2HC"/>
    <property type="match status" value="3"/>
</dbReference>
<feature type="coiled-coil region" evidence="23">
    <location>
        <begin position="1866"/>
        <end position="1928"/>
    </location>
</feature>
<dbReference type="GO" id="GO:0005829">
    <property type="term" value="C:cytosol"/>
    <property type="evidence" value="ECO:0007669"/>
    <property type="project" value="UniProtKB-SubCell"/>
</dbReference>
<feature type="coiled-coil region" evidence="23">
    <location>
        <begin position="798"/>
        <end position="906"/>
    </location>
</feature>
<comment type="caution">
    <text evidence="27">The sequence shown here is derived from an EMBL/GenBank/DDBJ whole genome shotgun (WGS) entry which is preliminary data.</text>
</comment>
<keyword evidence="11" id="KW-0072">Autophagy</keyword>
<dbReference type="PROSITE" id="PS51802">
    <property type="entry name" value="ZF_CCHHC"/>
    <property type="match status" value="3"/>
</dbReference>
<keyword evidence="18" id="KW-0131">Cell cycle</keyword>
<dbReference type="CDD" id="cd17060">
    <property type="entry name" value="Ubl_RB1CC1"/>
    <property type="match status" value="1"/>
</dbReference>
<accession>A0AA41T3T4</accession>
<feature type="coiled-coil region" evidence="23">
    <location>
        <begin position="940"/>
        <end position="967"/>
    </location>
</feature>
<dbReference type="FunFam" id="4.10.320.30:FF:000001">
    <property type="entry name" value="Myelin transcription factor 1-like, a"/>
    <property type="match status" value="3"/>
</dbReference>
<keyword evidence="17" id="KW-0539">Nucleus</keyword>
<evidence type="ECO:0000256" key="4">
    <source>
        <dbReference type="ARBA" id="ARBA00004514"/>
    </source>
</evidence>
<evidence type="ECO:0000256" key="19">
    <source>
        <dbReference type="ARBA" id="ARBA00053494"/>
    </source>
</evidence>
<evidence type="ECO:0000256" key="7">
    <source>
        <dbReference type="ARBA" id="ARBA00022723"/>
    </source>
</evidence>
<keyword evidence="12" id="KW-0805">Transcription regulation</keyword>
<keyword evidence="15" id="KW-0804">Transcription</keyword>
<keyword evidence="10" id="KW-0862">Zinc</keyword>
<feature type="compositionally biased region" description="Polar residues" evidence="24">
    <location>
        <begin position="257"/>
        <end position="266"/>
    </location>
</feature>
<gene>
    <name evidence="27" type="ORF">SUZIE_169455</name>
</gene>
<evidence type="ECO:0000256" key="11">
    <source>
        <dbReference type="ARBA" id="ARBA00023006"/>
    </source>
</evidence>
<evidence type="ECO:0000256" key="3">
    <source>
        <dbReference type="ARBA" id="ARBA00004371"/>
    </source>
</evidence>
<dbReference type="GO" id="GO:0008270">
    <property type="term" value="F:zinc ion binding"/>
    <property type="evidence" value="ECO:0007669"/>
    <property type="project" value="UniProtKB-KW"/>
</dbReference>
<reference evidence="27" key="1">
    <citation type="submission" date="2020-03" db="EMBL/GenBank/DDBJ databases">
        <title>Studies in the Genomics of Life Span.</title>
        <authorList>
            <person name="Glass D."/>
        </authorList>
    </citation>
    <scope>NUCLEOTIDE SEQUENCE</scope>
    <source>
        <strain evidence="27">SUZIE</strain>
        <tissue evidence="27">Muscle</tissue>
    </source>
</reference>
<dbReference type="GO" id="GO:0031090">
    <property type="term" value="C:organelle membrane"/>
    <property type="evidence" value="ECO:0007669"/>
    <property type="project" value="UniProtKB-ARBA"/>
</dbReference>
<feature type="region of interest" description="Disordered" evidence="24">
    <location>
        <begin position="241"/>
        <end position="269"/>
    </location>
</feature>
<evidence type="ECO:0000313" key="27">
    <source>
        <dbReference type="EMBL" id="MBZ3882737.1"/>
    </source>
</evidence>
<name>A0AA41T3T4_SCICA</name>
<dbReference type="GO" id="GO:0005764">
    <property type="term" value="C:lysosome"/>
    <property type="evidence" value="ECO:0007669"/>
    <property type="project" value="UniProtKB-SubCell"/>
</dbReference>
<evidence type="ECO:0000256" key="16">
    <source>
        <dbReference type="ARBA" id="ARBA00023228"/>
    </source>
</evidence>
<keyword evidence="9 22" id="KW-0863">Zinc-finger</keyword>
<dbReference type="GO" id="GO:0019901">
    <property type="term" value="F:protein kinase binding"/>
    <property type="evidence" value="ECO:0007669"/>
    <property type="project" value="UniProtKB-ARBA"/>
</dbReference>
<evidence type="ECO:0000256" key="22">
    <source>
        <dbReference type="PROSITE-ProRule" id="PRU01143"/>
    </source>
</evidence>
<evidence type="ECO:0000256" key="1">
    <source>
        <dbReference type="ARBA" id="ARBA00004123"/>
    </source>
</evidence>
<evidence type="ECO:0000256" key="14">
    <source>
        <dbReference type="ARBA" id="ARBA00023125"/>
    </source>
</evidence>
<dbReference type="GO" id="GO:0034045">
    <property type="term" value="C:phagophore assembly site membrane"/>
    <property type="evidence" value="ECO:0007669"/>
    <property type="project" value="TreeGrafter"/>
</dbReference>
<dbReference type="GO" id="GO:0034727">
    <property type="term" value="P:piecemeal microautophagy of the nucleus"/>
    <property type="evidence" value="ECO:0007669"/>
    <property type="project" value="TreeGrafter"/>
</dbReference>
<keyword evidence="8" id="KW-0677">Repeat</keyword>
<dbReference type="EMBL" id="JAATJV010383164">
    <property type="protein sequence ID" value="MBZ3882737.1"/>
    <property type="molecule type" value="Genomic_DNA"/>
</dbReference>
<dbReference type="InterPro" id="IPR036060">
    <property type="entry name" value="Znf_C2H2C_sf"/>
</dbReference>
<keyword evidence="14" id="KW-0238">DNA-binding</keyword>
<dbReference type="GO" id="GO:1990316">
    <property type="term" value="C:Atg1/ULK1 kinase complex"/>
    <property type="evidence" value="ECO:0007669"/>
    <property type="project" value="TreeGrafter"/>
</dbReference>
<dbReference type="FunFam" id="3.10.20.90:FF:000049">
    <property type="entry name" value="RB1-inducible coiled-coil protein 1 isoform X1"/>
    <property type="match status" value="1"/>
</dbReference>
<feature type="domain" description="Myelin transcription factor 1" evidence="25">
    <location>
        <begin position="1441"/>
        <end position="1676"/>
    </location>
</feature>
<feature type="coiled-coil region" evidence="23">
    <location>
        <begin position="1302"/>
        <end position="1329"/>
    </location>
</feature>
<dbReference type="Pfam" id="PF08474">
    <property type="entry name" value="MYT1"/>
    <property type="match status" value="1"/>
</dbReference>
<evidence type="ECO:0000256" key="18">
    <source>
        <dbReference type="ARBA" id="ARBA00023306"/>
    </source>
</evidence>
<evidence type="ECO:0000256" key="6">
    <source>
        <dbReference type="ARBA" id="ARBA00022553"/>
    </source>
</evidence>
<evidence type="ECO:0000256" key="21">
    <source>
        <dbReference type="ARBA" id="ARBA00080154"/>
    </source>
</evidence>
<dbReference type="Proteomes" id="UP001166674">
    <property type="component" value="Unassembled WGS sequence"/>
</dbReference>
<evidence type="ECO:0000256" key="24">
    <source>
        <dbReference type="SAM" id="MobiDB-lite"/>
    </source>
</evidence>